<organism evidence="1 2">
    <name type="scientific">Longispora fulva</name>
    <dbReference type="NCBI Taxonomy" id="619741"/>
    <lineage>
        <taxon>Bacteria</taxon>
        <taxon>Bacillati</taxon>
        <taxon>Actinomycetota</taxon>
        <taxon>Actinomycetes</taxon>
        <taxon>Micromonosporales</taxon>
        <taxon>Micromonosporaceae</taxon>
        <taxon>Longispora</taxon>
    </lineage>
</organism>
<name>A0A8J7KQB4_9ACTN</name>
<protein>
    <submittedName>
        <fullName evidence="1">Uncharacterized protein</fullName>
    </submittedName>
</protein>
<dbReference type="EMBL" id="JADOUF010000001">
    <property type="protein sequence ID" value="MBG6137217.1"/>
    <property type="molecule type" value="Genomic_DNA"/>
</dbReference>
<reference evidence="1" key="1">
    <citation type="submission" date="2020-11" db="EMBL/GenBank/DDBJ databases">
        <title>Sequencing the genomes of 1000 actinobacteria strains.</title>
        <authorList>
            <person name="Klenk H.-P."/>
        </authorList>
    </citation>
    <scope>NUCLEOTIDE SEQUENCE</scope>
    <source>
        <strain evidence="1">DSM 45356</strain>
    </source>
</reference>
<evidence type="ECO:0000313" key="1">
    <source>
        <dbReference type="EMBL" id="MBG6137217.1"/>
    </source>
</evidence>
<comment type="caution">
    <text evidence="1">The sequence shown here is derived from an EMBL/GenBank/DDBJ whole genome shotgun (WGS) entry which is preliminary data.</text>
</comment>
<keyword evidence="2" id="KW-1185">Reference proteome</keyword>
<gene>
    <name evidence="1" type="ORF">IW245_003411</name>
</gene>
<dbReference type="Proteomes" id="UP000622552">
    <property type="component" value="Unassembled WGS sequence"/>
</dbReference>
<proteinExistence type="predicted"/>
<sequence>MTVPRGRESLVARLVLTGTRQVPPVALTLRLVSAERPGPFGVPGRRPA</sequence>
<dbReference type="AlphaFoldDB" id="A0A8J7KQB4"/>
<evidence type="ECO:0000313" key="2">
    <source>
        <dbReference type="Proteomes" id="UP000622552"/>
    </source>
</evidence>
<dbReference type="RefSeq" id="WP_197004104.1">
    <property type="nucleotide sequence ID" value="NZ_BONS01000022.1"/>
</dbReference>
<accession>A0A8J7KQB4</accession>